<gene>
    <name evidence="2" type="ORF">F7725_020228</name>
</gene>
<dbReference type="Proteomes" id="UP000518266">
    <property type="component" value="Unassembled WGS sequence"/>
</dbReference>
<feature type="domain" description="Macroglobulin" evidence="1">
    <location>
        <begin position="30"/>
        <end position="77"/>
    </location>
</feature>
<dbReference type="Gene3D" id="2.60.40.1940">
    <property type="match status" value="1"/>
</dbReference>
<sequence length="155" mass="17516">MIPEAVQGSYVITATTDQGEQISHSFDIKEYVLPKYEVKVELPNVISILDREATLKICGKYTYGKPVTDKAGCATQTVNLAVFRLNRNMNDGSFELNAELEEYGTGTGRTSFSAIVRTVTFEDVPEAYKPGILFEGKYLERDHWELRYSCHHHTT</sequence>
<evidence type="ECO:0000259" key="1">
    <source>
        <dbReference type="Pfam" id="PF17791"/>
    </source>
</evidence>
<reference evidence="2 3" key="1">
    <citation type="submission" date="2020-03" db="EMBL/GenBank/DDBJ databases">
        <title>Dissostichus mawsoni Genome sequencing and assembly.</title>
        <authorList>
            <person name="Park H."/>
        </authorList>
    </citation>
    <scope>NUCLEOTIDE SEQUENCE [LARGE SCALE GENOMIC DNA]</scope>
    <source>
        <strain evidence="2">DM0001</strain>
        <tissue evidence="2">Muscle</tissue>
    </source>
</reference>
<comment type="caution">
    <text evidence="2">The sequence shown here is derived from an EMBL/GenBank/DDBJ whole genome shotgun (WGS) entry which is preliminary data.</text>
</comment>
<proteinExistence type="predicted"/>
<accession>A0A7J5YCP8</accession>
<dbReference type="AlphaFoldDB" id="A0A7J5YCP8"/>
<dbReference type="InterPro" id="IPR041555">
    <property type="entry name" value="MG3"/>
</dbReference>
<protein>
    <recommendedName>
        <fullName evidence="1">Macroglobulin domain-containing protein</fullName>
    </recommendedName>
</protein>
<evidence type="ECO:0000313" key="2">
    <source>
        <dbReference type="EMBL" id="KAF3847200.1"/>
    </source>
</evidence>
<dbReference type="InterPro" id="IPR050473">
    <property type="entry name" value="A2M/Complement_sys"/>
</dbReference>
<dbReference type="PANTHER" id="PTHR11412:SF160">
    <property type="entry name" value="ALPHA-2-MACROGLOBULIN-LIKE PROTEIN 1"/>
    <property type="match status" value="1"/>
</dbReference>
<organism evidence="2 3">
    <name type="scientific">Dissostichus mawsoni</name>
    <name type="common">Antarctic cod</name>
    <dbReference type="NCBI Taxonomy" id="36200"/>
    <lineage>
        <taxon>Eukaryota</taxon>
        <taxon>Metazoa</taxon>
        <taxon>Chordata</taxon>
        <taxon>Craniata</taxon>
        <taxon>Vertebrata</taxon>
        <taxon>Euteleostomi</taxon>
        <taxon>Actinopterygii</taxon>
        <taxon>Neopterygii</taxon>
        <taxon>Teleostei</taxon>
        <taxon>Neoteleostei</taxon>
        <taxon>Acanthomorphata</taxon>
        <taxon>Eupercaria</taxon>
        <taxon>Perciformes</taxon>
        <taxon>Notothenioidei</taxon>
        <taxon>Nototheniidae</taxon>
        <taxon>Dissostichus</taxon>
    </lineage>
</organism>
<dbReference type="EMBL" id="JAAKFY010000013">
    <property type="protein sequence ID" value="KAF3847200.1"/>
    <property type="molecule type" value="Genomic_DNA"/>
</dbReference>
<dbReference type="PANTHER" id="PTHR11412">
    <property type="entry name" value="MACROGLOBULIN / COMPLEMENT"/>
    <property type="match status" value="1"/>
</dbReference>
<keyword evidence="3" id="KW-1185">Reference proteome</keyword>
<evidence type="ECO:0000313" key="3">
    <source>
        <dbReference type="Proteomes" id="UP000518266"/>
    </source>
</evidence>
<dbReference type="Pfam" id="PF17791">
    <property type="entry name" value="MG3"/>
    <property type="match status" value="1"/>
</dbReference>
<name>A0A7J5YCP8_DISMA</name>
<dbReference type="OrthoDB" id="9998011at2759"/>